<organism evidence="3 4">
    <name type="scientific">Kwoniella europaea PYCC6329</name>
    <dbReference type="NCBI Taxonomy" id="1423913"/>
    <lineage>
        <taxon>Eukaryota</taxon>
        <taxon>Fungi</taxon>
        <taxon>Dikarya</taxon>
        <taxon>Basidiomycota</taxon>
        <taxon>Agaricomycotina</taxon>
        <taxon>Tremellomycetes</taxon>
        <taxon>Tremellales</taxon>
        <taxon>Cryptococcaceae</taxon>
        <taxon>Kwoniella</taxon>
    </lineage>
</organism>
<evidence type="ECO:0000259" key="2">
    <source>
        <dbReference type="PROSITE" id="PS50217"/>
    </source>
</evidence>
<dbReference type="PROSITE" id="PS50217">
    <property type="entry name" value="BZIP"/>
    <property type="match status" value="1"/>
</dbReference>
<dbReference type="RefSeq" id="XP_066086394.1">
    <property type="nucleotide sequence ID" value="XM_066230297.1"/>
</dbReference>
<dbReference type="Proteomes" id="UP001358614">
    <property type="component" value="Chromosome 2"/>
</dbReference>
<feature type="region of interest" description="Disordered" evidence="1">
    <location>
        <begin position="175"/>
        <end position="203"/>
    </location>
</feature>
<proteinExistence type="predicted"/>
<dbReference type="GO" id="GO:0003700">
    <property type="term" value="F:DNA-binding transcription factor activity"/>
    <property type="evidence" value="ECO:0007669"/>
    <property type="project" value="InterPro"/>
</dbReference>
<keyword evidence="4" id="KW-1185">Reference proteome</keyword>
<dbReference type="GeneID" id="91105340"/>
<dbReference type="SMART" id="SM00338">
    <property type="entry name" value="BRLZ"/>
    <property type="match status" value="1"/>
</dbReference>
<reference evidence="3 4" key="1">
    <citation type="submission" date="2024-01" db="EMBL/GenBank/DDBJ databases">
        <title>Comparative genomics of Cryptococcus and Kwoniella reveals pathogenesis evolution and contrasting modes of karyotype evolution via chromosome fusion or intercentromeric recombination.</title>
        <authorList>
            <person name="Coelho M.A."/>
            <person name="David-Palma M."/>
            <person name="Shea T."/>
            <person name="Bowers K."/>
            <person name="McGinley-Smith S."/>
            <person name="Mohammad A.W."/>
            <person name="Gnirke A."/>
            <person name="Yurkov A.M."/>
            <person name="Nowrousian M."/>
            <person name="Sun S."/>
            <person name="Cuomo C.A."/>
            <person name="Heitman J."/>
        </authorList>
    </citation>
    <scope>NUCLEOTIDE SEQUENCE [LARGE SCALE GENOMIC DNA]</scope>
    <source>
        <strain evidence="3 4">PYCC6329</strain>
    </source>
</reference>
<dbReference type="AlphaFoldDB" id="A0AAX4KPZ1"/>
<sequence>MDPSLLDDLPEGFDDFNFDHTSTLDTLLHPCGATDRYFVSPTSQADAAFLSGSDLALNRDSSSDDISPLAFDHDFLAYLDNHFNWPDDSYNVAADTILPTLSVTNASPSSTCTMTEPSGKYGNSSLQSTSPSKSNDGVDYSESSELARVKCSLSSAQGSNRRLERNMDRVKELEQTQPTRFKSQEGAKEIRKARGRVNARNARRRKKERLEELEKQVAELTERCESYKNDPSVQSQTRSLRTENDTLKLQLTQMSNNALHLQSELSFANERNQTLESVLSSLPYPRGENSSYMLCQESLKSERRLKMSRYILGRLNTPTIRDLHDQSGRIYPELEEYVRERTREDLSRDALVRLREQQRSKKEE</sequence>
<feature type="region of interest" description="Disordered" evidence="1">
    <location>
        <begin position="104"/>
        <end position="141"/>
    </location>
</feature>
<dbReference type="KEGG" id="ker:91105340"/>
<evidence type="ECO:0000313" key="4">
    <source>
        <dbReference type="Proteomes" id="UP001358614"/>
    </source>
</evidence>
<protein>
    <recommendedName>
        <fullName evidence="2">BZIP domain-containing protein</fullName>
    </recommendedName>
</protein>
<dbReference type="InterPro" id="IPR004827">
    <property type="entry name" value="bZIP"/>
</dbReference>
<evidence type="ECO:0000256" key="1">
    <source>
        <dbReference type="SAM" id="MobiDB-lite"/>
    </source>
</evidence>
<dbReference type="EMBL" id="CP144090">
    <property type="protein sequence ID" value="WWD08427.1"/>
    <property type="molecule type" value="Genomic_DNA"/>
</dbReference>
<feature type="compositionally biased region" description="Polar residues" evidence="1">
    <location>
        <begin position="104"/>
        <end position="135"/>
    </location>
</feature>
<feature type="domain" description="BZIP" evidence="2">
    <location>
        <begin position="185"/>
        <end position="230"/>
    </location>
</feature>
<gene>
    <name evidence="3" type="ORF">V865_006539</name>
</gene>
<feature type="compositionally biased region" description="Basic and acidic residues" evidence="1">
    <location>
        <begin position="182"/>
        <end position="192"/>
    </location>
</feature>
<feature type="compositionally biased region" description="Basic residues" evidence="1">
    <location>
        <begin position="193"/>
        <end position="203"/>
    </location>
</feature>
<dbReference type="InterPro" id="IPR046347">
    <property type="entry name" value="bZIP_sf"/>
</dbReference>
<name>A0AAX4KPZ1_9TREE</name>
<dbReference type="SUPFAM" id="SSF57959">
    <property type="entry name" value="Leucine zipper domain"/>
    <property type="match status" value="1"/>
</dbReference>
<evidence type="ECO:0000313" key="3">
    <source>
        <dbReference type="EMBL" id="WWD08427.1"/>
    </source>
</evidence>
<accession>A0AAX4KPZ1</accession>